<evidence type="ECO:0000313" key="2">
    <source>
        <dbReference type="EMBL" id="ETR68298.1"/>
    </source>
</evidence>
<comment type="caution">
    <text evidence="2">The sequence shown here is derived from an EMBL/GenBank/DDBJ whole genome shotgun (WGS) entry which is preliminary data.</text>
</comment>
<evidence type="ECO:0000313" key="3">
    <source>
        <dbReference type="Proteomes" id="UP000189670"/>
    </source>
</evidence>
<name>A0A1V1P0G9_9BACT</name>
<reference evidence="3" key="1">
    <citation type="submission" date="2012-11" db="EMBL/GenBank/DDBJ databases">
        <authorList>
            <person name="Lucero-Rivera Y.E."/>
            <person name="Tovar-Ramirez D."/>
        </authorList>
    </citation>
    <scope>NUCLEOTIDE SEQUENCE [LARGE SCALE GENOMIC DNA]</scope>
    <source>
        <strain evidence="3">Araruama</strain>
    </source>
</reference>
<dbReference type="SUPFAM" id="SSF88723">
    <property type="entry name" value="PIN domain-like"/>
    <property type="match status" value="1"/>
</dbReference>
<protein>
    <recommendedName>
        <fullName evidence="1">PIN domain-containing protein</fullName>
    </recommendedName>
</protein>
<gene>
    <name evidence="2" type="ORF">OMM_10666</name>
</gene>
<dbReference type="Pfam" id="PF01850">
    <property type="entry name" value="PIN"/>
    <property type="match status" value="1"/>
</dbReference>
<dbReference type="Gene3D" id="3.40.50.1010">
    <property type="entry name" value="5'-nuclease"/>
    <property type="match status" value="1"/>
</dbReference>
<dbReference type="Proteomes" id="UP000189670">
    <property type="component" value="Unassembled WGS sequence"/>
</dbReference>
<dbReference type="EMBL" id="ATBP01001004">
    <property type="protein sequence ID" value="ETR68298.1"/>
    <property type="molecule type" value="Genomic_DNA"/>
</dbReference>
<accession>A0A1V1P0G9</accession>
<dbReference type="AlphaFoldDB" id="A0A1V1P0G9"/>
<proteinExistence type="predicted"/>
<dbReference type="InterPro" id="IPR029060">
    <property type="entry name" value="PIN-like_dom_sf"/>
</dbReference>
<dbReference type="InterPro" id="IPR002716">
    <property type="entry name" value="PIN_dom"/>
</dbReference>
<organism evidence="2 3">
    <name type="scientific">Candidatus Magnetoglobus multicellularis str. Araruama</name>
    <dbReference type="NCBI Taxonomy" id="890399"/>
    <lineage>
        <taxon>Bacteria</taxon>
        <taxon>Pseudomonadati</taxon>
        <taxon>Thermodesulfobacteriota</taxon>
        <taxon>Desulfobacteria</taxon>
        <taxon>Desulfobacterales</taxon>
        <taxon>Desulfobacteraceae</taxon>
        <taxon>Candidatus Magnetoglobus</taxon>
    </lineage>
</organism>
<sequence>MKSYFIDTSALVKRYITEIGSKWIQLLTDPNANNKLILSRITWIEILSAFSRLKRERVIDESIFDVALQSFEFDWYTQYHIVEFNESLSNNAGKLVKKHPLRAYDSVQLASALRVQKIMTNSLIFVSSDI</sequence>
<evidence type="ECO:0000259" key="1">
    <source>
        <dbReference type="Pfam" id="PF01850"/>
    </source>
</evidence>
<feature type="domain" description="PIN" evidence="1">
    <location>
        <begin position="4"/>
        <end position="114"/>
    </location>
</feature>
<dbReference type="CDD" id="cd09874">
    <property type="entry name" value="PIN_MT3492-like"/>
    <property type="match status" value="1"/>
</dbReference>